<gene>
    <name evidence="2" type="ORF">IPC1295_02325</name>
    <name evidence="3" type="ORF">L4V69_14020</name>
</gene>
<reference evidence="3" key="4">
    <citation type="submission" date="2023-10" db="EMBL/GenBank/DDBJ databases">
        <title>Pathogen: clinical or host-associated sample.</title>
        <authorList>
            <person name="Hergert J."/>
            <person name="Casey R."/>
            <person name="Wagner J."/>
            <person name="Young E.L."/>
            <person name="Oakeson K.F."/>
        </authorList>
    </citation>
    <scope>NUCLEOTIDE SEQUENCE</scope>
    <source>
        <strain evidence="3">2021CK-01020</strain>
    </source>
</reference>
<sequence length="122" mass="13246">MIRQPRFARFVLPLLLSLCQPSFAAELRAVAEARRQELLLEDSPVACGEAGCTARESLSLVALQVQARVLVTRLSRDDFSPTSRQPAAVPDYRLFGDLGLAPSPFAWQASTGESAAADALRF</sequence>
<dbReference type="Proteomes" id="UP000284767">
    <property type="component" value="Unassembled WGS sequence"/>
</dbReference>
<feature type="chain" id="PRO_5015028427" evidence="1">
    <location>
        <begin position="25"/>
        <end position="122"/>
    </location>
</feature>
<feature type="signal peptide" evidence="1">
    <location>
        <begin position="1"/>
        <end position="24"/>
    </location>
</feature>
<name>A0A077JU27_PSEAI</name>
<dbReference type="RefSeq" id="WP_003091004.1">
    <property type="nucleotide sequence ID" value="NZ_AP014622.1"/>
</dbReference>
<protein>
    <submittedName>
        <fullName evidence="2">Uncharacterized protein</fullName>
    </submittedName>
</protein>
<dbReference type="EMBL" id="CP136986">
    <property type="protein sequence ID" value="WOS80227.1"/>
    <property type="molecule type" value="Genomic_DNA"/>
</dbReference>
<reference evidence="2 4" key="1">
    <citation type="submission" date="2017-08" db="EMBL/GenBank/DDBJ databases">
        <authorList>
            <person name="Feschi L."/>
            <person name="Jeukens J."/>
            <person name="Emond-Rheault J.-G."/>
            <person name="Kukavica-Ibrulj I."/>
            <person name="Boyle B."/>
            <person name="Levesque R.C."/>
        </authorList>
    </citation>
    <scope>NUCLEOTIDE SEQUENCE [LARGE SCALE GENOMIC DNA]</scope>
    <source>
        <strain evidence="2 4">PA-W36</strain>
    </source>
</reference>
<dbReference type="AlphaFoldDB" id="A0A077JU27"/>
<evidence type="ECO:0000313" key="3">
    <source>
        <dbReference type="EMBL" id="WOS80227.1"/>
    </source>
</evidence>
<dbReference type="Proteomes" id="UP001297540">
    <property type="component" value="Chromosome"/>
</dbReference>
<evidence type="ECO:0000313" key="4">
    <source>
        <dbReference type="Proteomes" id="UP000284767"/>
    </source>
</evidence>
<dbReference type="EMBL" id="NSNE01000001">
    <property type="protein sequence ID" value="RPM23361.1"/>
    <property type="molecule type" value="Genomic_DNA"/>
</dbReference>
<evidence type="ECO:0000256" key="1">
    <source>
        <dbReference type="SAM" id="SignalP"/>
    </source>
</evidence>
<proteinExistence type="predicted"/>
<accession>A0A077JU27</accession>
<keyword evidence="1" id="KW-0732">Signal</keyword>
<evidence type="ECO:0000313" key="2">
    <source>
        <dbReference type="EMBL" id="RPM23361.1"/>
    </source>
</evidence>
<reference evidence="2 4" key="2">
    <citation type="submission" date="2019-01" db="EMBL/GenBank/DDBJ databases">
        <title>The Pseudomonas aeruginosa pan-genome provides new insights on its population structure, horizontal gene transfer and pathogenicity.</title>
        <authorList>
            <person name="Freschi L."/>
            <person name="Vincent A.T."/>
            <person name="Jeukens J."/>
            <person name="Emond-Rheault J.-G."/>
            <person name="Kukavica-Ibrulj I."/>
            <person name="Dupont M.-J."/>
            <person name="Charette S.J."/>
            <person name="Boyle B."/>
            <person name="Levesque R.C."/>
        </authorList>
    </citation>
    <scope>NUCLEOTIDE SEQUENCE [LARGE SCALE GENOMIC DNA]</scope>
    <source>
        <strain evidence="2 4">PA-W36</strain>
    </source>
</reference>
<dbReference type="KEGG" id="paeb:NCGM1900_3413"/>
<organism evidence="2 4">
    <name type="scientific">Pseudomonas aeruginosa</name>
    <dbReference type="NCBI Taxonomy" id="287"/>
    <lineage>
        <taxon>Bacteria</taxon>
        <taxon>Pseudomonadati</taxon>
        <taxon>Pseudomonadota</taxon>
        <taxon>Gammaproteobacteria</taxon>
        <taxon>Pseudomonadales</taxon>
        <taxon>Pseudomonadaceae</taxon>
        <taxon>Pseudomonas</taxon>
    </lineage>
</organism>
<reference evidence="3" key="3">
    <citation type="submission" date="2023-06" db="EMBL/GenBank/DDBJ databases">
        <authorList>
            <consortium name="Clinical and Environmental Microbiology Branch: Whole genome sequencing antimicrobial resistance pathogens in the healthcare setting"/>
        </authorList>
    </citation>
    <scope>NUCLEOTIDE SEQUENCE</scope>
    <source>
        <strain evidence="3">2021CK-01020</strain>
    </source>
</reference>